<comment type="caution">
    <text evidence="16">Lacks conserved residue(s) required for the propagation of feature annotation.</text>
</comment>
<evidence type="ECO:0000256" key="16">
    <source>
        <dbReference type="HAMAP-Rule" id="MF_01274"/>
    </source>
</evidence>
<dbReference type="GO" id="GO:0005524">
    <property type="term" value="F:ATP binding"/>
    <property type="evidence" value="ECO:0007669"/>
    <property type="project" value="UniProtKB-UniRule"/>
</dbReference>
<dbReference type="InterPro" id="IPR004619">
    <property type="entry name" value="Type_III_PanK"/>
</dbReference>
<dbReference type="PANTHER" id="PTHR34265:SF1">
    <property type="entry name" value="TYPE III PANTOTHENATE KINASE"/>
    <property type="match status" value="1"/>
</dbReference>
<comment type="similarity">
    <text evidence="14 16">Belongs to the type III pantothenate kinase family.</text>
</comment>
<keyword evidence="13 16" id="KW-0173">Coenzyme A biosynthesis</keyword>
<evidence type="ECO:0000256" key="4">
    <source>
        <dbReference type="ARBA" id="ARBA00005225"/>
    </source>
</evidence>
<evidence type="ECO:0000256" key="12">
    <source>
        <dbReference type="ARBA" id="ARBA00022958"/>
    </source>
</evidence>
<dbReference type="EC" id="2.7.1.33" evidence="6 16"/>
<proteinExistence type="inferred from homology"/>
<evidence type="ECO:0000256" key="1">
    <source>
        <dbReference type="ARBA" id="ARBA00001206"/>
    </source>
</evidence>
<feature type="binding site" evidence="16">
    <location>
        <position position="135"/>
    </location>
    <ligand>
        <name>K(+)</name>
        <dbReference type="ChEBI" id="CHEBI:29103"/>
    </ligand>
</feature>
<evidence type="ECO:0000256" key="7">
    <source>
        <dbReference type="ARBA" id="ARBA00022490"/>
    </source>
</evidence>
<comment type="cofactor">
    <cofactor evidence="16">
        <name>NH4(+)</name>
        <dbReference type="ChEBI" id="CHEBI:28938"/>
    </cofactor>
    <cofactor evidence="16">
        <name>K(+)</name>
        <dbReference type="ChEBI" id="CHEBI:29103"/>
    </cofactor>
    <text evidence="16">A monovalent cation. Ammonium or potassium.</text>
</comment>
<keyword evidence="11 16" id="KW-0067">ATP-binding</keyword>
<keyword evidence="16" id="KW-0479">Metal-binding</keyword>
<keyword evidence="9 16" id="KW-0547">Nucleotide-binding</keyword>
<comment type="caution">
    <text evidence="17">The sequence shown here is derived from an EMBL/GenBank/DDBJ whole genome shotgun (WGS) entry which is preliminary data.</text>
</comment>
<comment type="cofactor">
    <cofactor evidence="2">
        <name>K(+)</name>
        <dbReference type="ChEBI" id="CHEBI:29103"/>
    </cofactor>
</comment>
<evidence type="ECO:0000256" key="10">
    <source>
        <dbReference type="ARBA" id="ARBA00022777"/>
    </source>
</evidence>
<protein>
    <recommendedName>
        <fullName evidence="15 16">Type III pantothenate kinase</fullName>
        <ecNumber evidence="6 16">2.7.1.33</ecNumber>
    </recommendedName>
    <alternativeName>
        <fullName evidence="16">PanK-III</fullName>
    </alternativeName>
    <alternativeName>
        <fullName evidence="16">Pantothenic acid kinase</fullName>
    </alternativeName>
</protein>
<dbReference type="HAMAP" id="MF_01274">
    <property type="entry name" value="Pantothen_kinase_3"/>
    <property type="match status" value="1"/>
</dbReference>
<organism evidence="17">
    <name type="scientific">Caldilineaceae bacterium SB0664_bin_27</name>
    <dbReference type="NCBI Taxonomy" id="2605260"/>
    <lineage>
        <taxon>Bacteria</taxon>
        <taxon>Bacillati</taxon>
        <taxon>Chloroflexota</taxon>
        <taxon>Caldilineae</taxon>
        <taxon>Caldilineales</taxon>
        <taxon>Caldilineaceae</taxon>
    </lineage>
</organism>
<evidence type="ECO:0000313" key="17">
    <source>
        <dbReference type="EMBL" id="MXY92528.1"/>
    </source>
</evidence>
<gene>
    <name evidence="16" type="primary">coaX</name>
    <name evidence="17" type="ORF">F4Y42_03670</name>
</gene>
<evidence type="ECO:0000256" key="8">
    <source>
        <dbReference type="ARBA" id="ARBA00022679"/>
    </source>
</evidence>
<keyword evidence="12 16" id="KW-0630">Potassium</keyword>
<dbReference type="InterPro" id="IPR043129">
    <property type="entry name" value="ATPase_NBD"/>
</dbReference>
<evidence type="ECO:0000256" key="5">
    <source>
        <dbReference type="ARBA" id="ARBA00011738"/>
    </source>
</evidence>
<comment type="function">
    <text evidence="16">Catalyzes the phosphorylation of pantothenate (Pan), the first step in CoA biosynthesis.</text>
</comment>
<feature type="active site" description="Proton acceptor" evidence="16">
    <location>
        <position position="115"/>
    </location>
</feature>
<keyword evidence="8 16" id="KW-0808">Transferase</keyword>
<evidence type="ECO:0000256" key="9">
    <source>
        <dbReference type="ARBA" id="ARBA00022741"/>
    </source>
</evidence>
<comment type="subcellular location">
    <subcellularLocation>
        <location evidence="3 16">Cytoplasm</location>
    </subcellularLocation>
</comment>
<dbReference type="GO" id="GO:0005737">
    <property type="term" value="C:cytoplasm"/>
    <property type="evidence" value="ECO:0007669"/>
    <property type="project" value="UniProtKB-SubCell"/>
</dbReference>
<dbReference type="EMBL" id="VXRG01000035">
    <property type="protein sequence ID" value="MXY92528.1"/>
    <property type="molecule type" value="Genomic_DNA"/>
</dbReference>
<evidence type="ECO:0000256" key="11">
    <source>
        <dbReference type="ARBA" id="ARBA00022840"/>
    </source>
</evidence>
<dbReference type="PANTHER" id="PTHR34265">
    <property type="entry name" value="TYPE III PANTOTHENATE KINASE"/>
    <property type="match status" value="1"/>
</dbReference>
<feature type="binding site" evidence="16">
    <location>
        <position position="138"/>
    </location>
    <ligand>
        <name>ATP</name>
        <dbReference type="ChEBI" id="CHEBI:30616"/>
    </ligand>
</feature>
<comment type="pathway">
    <text evidence="4 16">Cofactor biosynthesis; coenzyme A biosynthesis; CoA from (R)-pantothenate: step 1/5.</text>
</comment>
<evidence type="ECO:0000256" key="6">
    <source>
        <dbReference type="ARBA" id="ARBA00012102"/>
    </source>
</evidence>
<dbReference type="UniPathway" id="UPA00241">
    <property type="reaction ID" value="UER00352"/>
</dbReference>
<feature type="binding site" evidence="16">
    <location>
        <begin position="113"/>
        <end position="116"/>
    </location>
    <ligand>
        <name>substrate</name>
    </ligand>
</feature>
<evidence type="ECO:0000256" key="14">
    <source>
        <dbReference type="ARBA" id="ARBA00038036"/>
    </source>
</evidence>
<dbReference type="GO" id="GO:0046872">
    <property type="term" value="F:metal ion binding"/>
    <property type="evidence" value="ECO:0007669"/>
    <property type="project" value="UniProtKB-KW"/>
</dbReference>
<feature type="binding site" evidence="16">
    <location>
        <position position="204"/>
    </location>
    <ligand>
        <name>substrate</name>
    </ligand>
</feature>
<evidence type="ECO:0000256" key="2">
    <source>
        <dbReference type="ARBA" id="ARBA00001958"/>
    </source>
</evidence>
<dbReference type="Gene3D" id="3.30.420.40">
    <property type="match status" value="2"/>
</dbReference>
<dbReference type="GO" id="GO:0004594">
    <property type="term" value="F:pantothenate kinase activity"/>
    <property type="evidence" value="ECO:0007669"/>
    <property type="project" value="UniProtKB-UniRule"/>
</dbReference>
<dbReference type="Pfam" id="PF03309">
    <property type="entry name" value="Pan_kinase"/>
    <property type="match status" value="1"/>
</dbReference>
<keyword evidence="10 16" id="KW-0418">Kinase</keyword>
<comment type="catalytic activity">
    <reaction evidence="1 16">
        <text>(R)-pantothenate + ATP = (R)-4'-phosphopantothenate + ADP + H(+)</text>
        <dbReference type="Rhea" id="RHEA:16373"/>
        <dbReference type="ChEBI" id="CHEBI:10986"/>
        <dbReference type="ChEBI" id="CHEBI:15378"/>
        <dbReference type="ChEBI" id="CHEBI:29032"/>
        <dbReference type="ChEBI" id="CHEBI:30616"/>
        <dbReference type="ChEBI" id="CHEBI:456216"/>
        <dbReference type="EC" id="2.7.1.33"/>
    </reaction>
</comment>
<feature type="binding site" evidence="16">
    <location>
        <begin position="6"/>
        <end position="13"/>
    </location>
    <ligand>
        <name>ATP</name>
        <dbReference type="ChEBI" id="CHEBI:30616"/>
    </ligand>
</feature>
<dbReference type="CDD" id="cd24015">
    <property type="entry name" value="ASKHA_NBD_PanK-III"/>
    <property type="match status" value="1"/>
</dbReference>
<evidence type="ECO:0000256" key="3">
    <source>
        <dbReference type="ARBA" id="ARBA00004496"/>
    </source>
</evidence>
<name>A0A6B0YSU9_9CHLR</name>
<dbReference type="NCBIfam" id="TIGR00671">
    <property type="entry name" value="baf"/>
    <property type="match status" value="1"/>
</dbReference>
<evidence type="ECO:0000256" key="13">
    <source>
        <dbReference type="ARBA" id="ARBA00022993"/>
    </source>
</evidence>
<accession>A0A6B0YSU9</accession>
<sequence>MLLAIDIGNSSVVMGAYGGKTDDTDDDPLATWRLPTDRHGGPEALRQALFALWQESGLGAQDFDRSALCSVVAPQTALWRGVLADVLEHEPLVLHQGMDLGVILTVRNPDQVGMDRLVDAAAVWERATGAAVAVDFGTATTFNVVDAGGRFRGGAVAPGLATAAAALMERAPVLLDLAGESGDQLPASTGVALVPPSSVVGRDTDEALRSGIVLGHVGLVEGLLARIGHELESPLTVISTGGLGGIVTPLTSAIDRYDPWLTLAGIRSVYRRNAGRA</sequence>
<keyword evidence="7 16" id="KW-0963">Cytoplasm</keyword>
<dbReference type="SUPFAM" id="SSF53067">
    <property type="entry name" value="Actin-like ATPase domain"/>
    <property type="match status" value="2"/>
</dbReference>
<dbReference type="GO" id="GO:0015937">
    <property type="term" value="P:coenzyme A biosynthetic process"/>
    <property type="evidence" value="ECO:0007669"/>
    <property type="project" value="UniProtKB-UniRule"/>
</dbReference>
<dbReference type="AlphaFoldDB" id="A0A6B0YSU9"/>
<comment type="subunit">
    <text evidence="5 16">Homodimer.</text>
</comment>
<reference evidence="17" key="1">
    <citation type="submission" date="2019-09" db="EMBL/GenBank/DDBJ databases">
        <title>Characterisation of the sponge microbiome using genome-centric metagenomics.</title>
        <authorList>
            <person name="Engelberts J.P."/>
            <person name="Robbins S.J."/>
            <person name="De Goeij J.M."/>
            <person name="Aranda M."/>
            <person name="Bell S.C."/>
            <person name="Webster N.S."/>
        </authorList>
    </citation>
    <scope>NUCLEOTIDE SEQUENCE</scope>
    <source>
        <strain evidence="17">SB0664_bin_27</strain>
    </source>
</reference>
<evidence type="ECO:0000256" key="15">
    <source>
        <dbReference type="ARBA" id="ARBA00040883"/>
    </source>
</evidence>